<gene>
    <name evidence="1" type="ORF">METBIDRAFT_21022</name>
</gene>
<reference evidence="1 2" key="1">
    <citation type="submission" date="2016-05" db="EMBL/GenBank/DDBJ databases">
        <title>Comparative genomics of biotechnologically important yeasts.</title>
        <authorList>
            <consortium name="DOE Joint Genome Institute"/>
            <person name="Riley R."/>
            <person name="Haridas S."/>
            <person name="Wolfe K.H."/>
            <person name="Lopes M.R."/>
            <person name="Hittinger C.T."/>
            <person name="Goker M."/>
            <person name="Salamov A."/>
            <person name="Wisecaver J."/>
            <person name="Long T.M."/>
            <person name="Aerts A.L."/>
            <person name="Barry K."/>
            <person name="Choi C."/>
            <person name="Clum A."/>
            <person name="Coughlan A.Y."/>
            <person name="Deshpande S."/>
            <person name="Douglass A.P."/>
            <person name="Hanson S.J."/>
            <person name="Klenk H.-P."/>
            <person name="LaButti K."/>
            <person name="Lapidus A."/>
            <person name="Lindquist E."/>
            <person name="Lipzen A."/>
            <person name="Meier-kolthoff J.P."/>
            <person name="Ohm R.A."/>
            <person name="Otillar R.P."/>
            <person name="Pangilinan J."/>
            <person name="Peng Y."/>
            <person name="Rokas A."/>
            <person name="Rosa C.A."/>
            <person name="Scheuner C."/>
            <person name="Sibirny A.A."/>
            <person name="Slot J.C."/>
            <person name="Stielow J.B."/>
            <person name="Sun H."/>
            <person name="Kurtzman C.P."/>
            <person name="Blackwell M."/>
            <person name="Grigoriev I.V."/>
            <person name="Jeffries T.W."/>
        </authorList>
    </citation>
    <scope>NUCLEOTIDE SEQUENCE [LARGE SCALE GENOMIC DNA]</scope>
    <source>
        <strain evidence="1 2">NRRL YB-4993</strain>
    </source>
</reference>
<keyword evidence="2" id="KW-1185">Reference proteome</keyword>
<dbReference type="EMBL" id="LXTC01000004">
    <property type="protein sequence ID" value="OBA20742.1"/>
    <property type="molecule type" value="Genomic_DNA"/>
</dbReference>
<evidence type="ECO:0000313" key="2">
    <source>
        <dbReference type="Proteomes" id="UP000092555"/>
    </source>
</evidence>
<comment type="caution">
    <text evidence="1">The sequence shown here is derived from an EMBL/GenBank/DDBJ whole genome shotgun (WGS) entry which is preliminary data.</text>
</comment>
<accession>A0A1A0HA39</accession>
<proteinExistence type="predicted"/>
<feature type="non-terminal residue" evidence="1">
    <location>
        <position position="1"/>
    </location>
</feature>
<name>A0A1A0HA39_9ASCO</name>
<dbReference type="RefSeq" id="XP_018711264.1">
    <property type="nucleotide sequence ID" value="XM_018855031.1"/>
</dbReference>
<dbReference type="OrthoDB" id="5358702at2759"/>
<feature type="non-terminal residue" evidence="1">
    <location>
        <position position="223"/>
    </location>
</feature>
<dbReference type="GeneID" id="30028007"/>
<protein>
    <submittedName>
        <fullName evidence="1">Uncharacterized protein</fullName>
    </submittedName>
</protein>
<organism evidence="1 2">
    <name type="scientific">Metschnikowia bicuspidata var. bicuspidata NRRL YB-4993</name>
    <dbReference type="NCBI Taxonomy" id="869754"/>
    <lineage>
        <taxon>Eukaryota</taxon>
        <taxon>Fungi</taxon>
        <taxon>Dikarya</taxon>
        <taxon>Ascomycota</taxon>
        <taxon>Saccharomycotina</taxon>
        <taxon>Pichiomycetes</taxon>
        <taxon>Metschnikowiaceae</taxon>
        <taxon>Metschnikowia</taxon>
    </lineage>
</organism>
<evidence type="ECO:0000313" key="1">
    <source>
        <dbReference type="EMBL" id="OBA20742.1"/>
    </source>
</evidence>
<sequence>LTRSLYKALTGTSCFYTTVQLLPLGSAVQAVEDRENNTLEIGVPKRVYLQIFAEGHAYFQGSYPRAPDTRRMPRGRLENTYFACLALLATTNDHSTVWRVHELVLAELCRLHHGSWGAADFRFCTALATSRLDRINKSSLLWHWLRKNAVLHVLAARGPAPLYAFIRQILRAMDAHLANCAAGFSLVWLVLVARASGPAFCEEHVALLLRDKCRRTLGDVLLW</sequence>
<dbReference type="AlphaFoldDB" id="A0A1A0HA39"/>
<dbReference type="Proteomes" id="UP000092555">
    <property type="component" value="Unassembled WGS sequence"/>
</dbReference>